<evidence type="ECO:0000256" key="6">
    <source>
        <dbReference type="ARBA" id="ARBA00022694"/>
    </source>
</evidence>
<keyword evidence="6 12" id="KW-0819">tRNA processing</keyword>
<dbReference type="PROSITE" id="PS01136">
    <property type="entry name" value="UPF0034"/>
    <property type="match status" value="1"/>
</dbReference>
<evidence type="ECO:0000313" key="17">
    <source>
        <dbReference type="Proteomes" id="UP000178449"/>
    </source>
</evidence>
<keyword evidence="9 12" id="KW-0560">Oxidoreductase</keyword>
<dbReference type="GO" id="GO:0000049">
    <property type="term" value="F:tRNA binding"/>
    <property type="evidence" value="ECO:0007669"/>
    <property type="project" value="UniProtKB-KW"/>
</dbReference>
<feature type="binding site" evidence="14">
    <location>
        <position position="123"/>
    </location>
    <ligand>
        <name>FMN</name>
        <dbReference type="ChEBI" id="CHEBI:58210"/>
    </ligand>
</feature>
<evidence type="ECO:0000259" key="15">
    <source>
        <dbReference type="Pfam" id="PF01207"/>
    </source>
</evidence>
<feature type="active site" description="Proton donor" evidence="13">
    <location>
        <position position="84"/>
    </location>
</feature>
<comment type="catalytic activity">
    <reaction evidence="10">
        <text>a 5,6-dihydrouridine in tRNA + NADP(+) = a uridine in tRNA + NADPH + H(+)</text>
        <dbReference type="Rhea" id="RHEA:23624"/>
        <dbReference type="Rhea" id="RHEA-COMP:13339"/>
        <dbReference type="Rhea" id="RHEA-COMP:13887"/>
        <dbReference type="ChEBI" id="CHEBI:15378"/>
        <dbReference type="ChEBI" id="CHEBI:57783"/>
        <dbReference type="ChEBI" id="CHEBI:58349"/>
        <dbReference type="ChEBI" id="CHEBI:65315"/>
        <dbReference type="ChEBI" id="CHEBI:74443"/>
    </reaction>
</comment>
<keyword evidence="3" id="KW-0820">tRNA-binding</keyword>
<reference evidence="16 17" key="1">
    <citation type="journal article" date="2016" name="Nat. Commun.">
        <title>Thousands of microbial genomes shed light on interconnected biogeochemical processes in an aquifer system.</title>
        <authorList>
            <person name="Anantharaman K."/>
            <person name="Brown C.T."/>
            <person name="Hug L.A."/>
            <person name="Sharon I."/>
            <person name="Castelle C.J."/>
            <person name="Probst A.J."/>
            <person name="Thomas B.C."/>
            <person name="Singh A."/>
            <person name="Wilkins M.J."/>
            <person name="Karaoz U."/>
            <person name="Brodie E.L."/>
            <person name="Williams K.H."/>
            <person name="Hubbard S.S."/>
            <person name="Banfield J.F."/>
        </authorList>
    </citation>
    <scope>NUCLEOTIDE SEQUENCE [LARGE SCALE GENOMIC DNA]</scope>
</reference>
<comment type="similarity">
    <text evidence="12">Belongs to the dus family.</text>
</comment>
<dbReference type="GO" id="GO:0017150">
    <property type="term" value="F:tRNA dihydrouridine synthase activity"/>
    <property type="evidence" value="ECO:0007669"/>
    <property type="project" value="InterPro"/>
</dbReference>
<keyword evidence="7" id="KW-0521">NADP</keyword>
<evidence type="ECO:0000256" key="7">
    <source>
        <dbReference type="ARBA" id="ARBA00022857"/>
    </source>
</evidence>
<dbReference type="AlphaFoldDB" id="A0A1F6G9J9"/>
<feature type="binding site" evidence="14">
    <location>
        <begin position="205"/>
        <end position="206"/>
    </location>
    <ligand>
        <name>FMN</name>
        <dbReference type="ChEBI" id="CHEBI:58210"/>
    </ligand>
</feature>
<evidence type="ECO:0000256" key="14">
    <source>
        <dbReference type="PIRSR" id="PIRSR006621-2"/>
    </source>
</evidence>
<organism evidence="16 17">
    <name type="scientific">Candidatus Lambdaproteobacteria bacterium RIFOXYD2_FULL_50_16</name>
    <dbReference type="NCBI Taxonomy" id="1817772"/>
    <lineage>
        <taxon>Bacteria</taxon>
        <taxon>Pseudomonadati</taxon>
        <taxon>Pseudomonadota</taxon>
        <taxon>Candidatus Lambdaproteobacteria</taxon>
    </lineage>
</organism>
<gene>
    <name evidence="16" type="ORF">A2527_06035</name>
</gene>
<dbReference type="EMBL" id="MFNE01000035">
    <property type="protein sequence ID" value="OGG94781.1"/>
    <property type="molecule type" value="Genomic_DNA"/>
</dbReference>
<comment type="caution">
    <text evidence="16">The sequence shown here is derived from an EMBL/GenBank/DDBJ whole genome shotgun (WGS) entry which is preliminary data.</text>
</comment>
<evidence type="ECO:0000256" key="5">
    <source>
        <dbReference type="ARBA" id="ARBA00022643"/>
    </source>
</evidence>
<dbReference type="InterPro" id="IPR018517">
    <property type="entry name" value="tRNA_hU_synthase_CS"/>
</dbReference>
<keyword evidence="5 12" id="KW-0288">FMN</keyword>
<protein>
    <recommendedName>
        <fullName evidence="12">tRNA-dihydrouridine synthase</fullName>
        <ecNumber evidence="12">1.3.1.-</ecNumber>
    </recommendedName>
</protein>
<proteinExistence type="inferred from homology"/>
<dbReference type="CDD" id="cd02801">
    <property type="entry name" value="DUS_like_FMN"/>
    <property type="match status" value="1"/>
</dbReference>
<evidence type="ECO:0000256" key="8">
    <source>
        <dbReference type="ARBA" id="ARBA00022884"/>
    </source>
</evidence>
<evidence type="ECO:0000256" key="12">
    <source>
        <dbReference type="PIRNR" id="PIRNR006621"/>
    </source>
</evidence>
<evidence type="ECO:0000256" key="13">
    <source>
        <dbReference type="PIRSR" id="PIRSR006621-1"/>
    </source>
</evidence>
<feature type="binding site" evidence="14">
    <location>
        <position position="54"/>
    </location>
    <ligand>
        <name>FMN</name>
        <dbReference type="ChEBI" id="CHEBI:58210"/>
    </ligand>
</feature>
<dbReference type="PANTHER" id="PTHR45846:SF1">
    <property type="entry name" value="TRNA-DIHYDROURIDINE(47) SYNTHASE [NAD(P)(+)]-LIKE"/>
    <property type="match status" value="1"/>
</dbReference>
<evidence type="ECO:0000256" key="4">
    <source>
        <dbReference type="ARBA" id="ARBA00022630"/>
    </source>
</evidence>
<evidence type="ECO:0000256" key="1">
    <source>
        <dbReference type="ARBA" id="ARBA00001917"/>
    </source>
</evidence>
<dbReference type="EC" id="1.3.1.-" evidence="12"/>
<keyword evidence="4 12" id="KW-0285">Flavoprotein</keyword>
<evidence type="ECO:0000256" key="3">
    <source>
        <dbReference type="ARBA" id="ARBA00022555"/>
    </source>
</evidence>
<keyword evidence="14" id="KW-0547">Nucleotide-binding</keyword>
<dbReference type="InterPro" id="IPR001269">
    <property type="entry name" value="DUS_fam"/>
</dbReference>
<dbReference type="STRING" id="1817772.A2527_06035"/>
<keyword evidence="8" id="KW-0694">RNA-binding</keyword>
<sequence>MDGVTDRAFRQVVRRLNPEVLLYSEFTSINGIEHSGQVRERLRFENMELPYLVQLFGREPALFAKIAQEISDQGISGIDINLGCPSKRIVQNGNGAALIKEPDLACQIVEATAKATHLPVTVKTRLGWSDAENLIPFAKSLESAGAQLITIHGRTAKMGYRGEADWEPIYELKKALSIPVLGNGDLRGGDQGKGQLKNLDGFMIGRASLGNPWVFWSEEKRAEVTLRDKIEVMIEHLQALLSYQPEHKALIEFRKHLGGYVSGFRDAKVARRELMESQSPSEFTQRALSLVS</sequence>
<dbReference type="Gene3D" id="3.20.20.70">
    <property type="entry name" value="Aldolase class I"/>
    <property type="match status" value="1"/>
</dbReference>
<feature type="binding site" evidence="14">
    <location>
        <position position="152"/>
    </location>
    <ligand>
        <name>FMN</name>
        <dbReference type="ChEBI" id="CHEBI:58210"/>
    </ligand>
</feature>
<dbReference type="PIRSF" id="PIRSF006621">
    <property type="entry name" value="Dus"/>
    <property type="match status" value="1"/>
</dbReference>
<dbReference type="InterPro" id="IPR024036">
    <property type="entry name" value="tRNA-dHydroUridine_Synthase_C"/>
</dbReference>
<evidence type="ECO:0000256" key="9">
    <source>
        <dbReference type="ARBA" id="ARBA00023002"/>
    </source>
</evidence>
<evidence type="ECO:0000256" key="10">
    <source>
        <dbReference type="ARBA" id="ARBA00048205"/>
    </source>
</evidence>
<dbReference type="Pfam" id="PF01207">
    <property type="entry name" value="Dus"/>
    <property type="match status" value="1"/>
</dbReference>
<dbReference type="InterPro" id="IPR035587">
    <property type="entry name" value="DUS-like_FMN-bd"/>
</dbReference>
<comment type="catalytic activity">
    <reaction evidence="11">
        <text>a 5,6-dihydrouridine in tRNA + NAD(+) = a uridine in tRNA + NADH + H(+)</text>
        <dbReference type="Rhea" id="RHEA:54452"/>
        <dbReference type="Rhea" id="RHEA-COMP:13339"/>
        <dbReference type="Rhea" id="RHEA-COMP:13887"/>
        <dbReference type="ChEBI" id="CHEBI:15378"/>
        <dbReference type="ChEBI" id="CHEBI:57540"/>
        <dbReference type="ChEBI" id="CHEBI:57945"/>
        <dbReference type="ChEBI" id="CHEBI:65315"/>
        <dbReference type="ChEBI" id="CHEBI:74443"/>
    </reaction>
</comment>
<evidence type="ECO:0000256" key="11">
    <source>
        <dbReference type="ARBA" id="ARBA00048802"/>
    </source>
</evidence>
<dbReference type="SUPFAM" id="SSF51395">
    <property type="entry name" value="FMN-linked oxidoreductases"/>
    <property type="match status" value="1"/>
</dbReference>
<comment type="function">
    <text evidence="2 12">Catalyzes the synthesis of 5,6-dihydrouridine (D), a modified base found in the D-loop of most tRNAs, via the reduction of the C5-C6 double bond in target uridines.</text>
</comment>
<name>A0A1F6G9J9_9PROT</name>
<dbReference type="GO" id="GO:0050660">
    <property type="term" value="F:flavin adenine dinucleotide binding"/>
    <property type="evidence" value="ECO:0007669"/>
    <property type="project" value="InterPro"/>
</dbReference>
<evidence type="ECO:0000313" key="16">
    <source>
        <dbReference type="EMBL" id="OGG94781.1"/>
    </source>
</evidence>
<feature type="domain" description="DUS-like FMN-binding" evidence="15">
    <location>
        <begin position="1"/>
        <end position="286"/>
    </location>
</feature>
<dbReference type="InterPro" id="IPR013785">
    <property type="entry name" value="Aldolase_TIM"/>
</dbReference>
<accession>A0A1F6G9J9</accession>
<dbReference type="Gene3D" id="1.10.1200.80">
    <property type="entry name" value="Putative flavin oxidoreducatase, domain 2"/>
    <property type="match status" value="1"/>
</dbReference>
<comment type="cofactor">
    <cofactor evidence="1 12 14">
        <name>FMN</name>
        <dbReference type="ChEBI" id="CHEBI:58210"/>
    </cofactor>
</comment>
<dbReference type="PANTHER" id="PTHR45846">
    <property type="entry name" value="TRNA-DIHYDROURIDINE(47) SYNTHASE [NAD(P)(+)]-LIKE"/>
    <property type="match status" value="1"/>
</dbReference>
<dbReference type="Proteomes" id="UP000178449">
    <property type="component" value="Unassembled WGS sequence"/>
</dbReference>
<evidence type="ECO:0000256" key="2">
    <source>
        <dbReference type="ARBA" id="ARBA00002790"/>
    </source>
</evidence>